<dbReference type="PROSITE" id="PS51831">
    <property type="entry name" value="HD"/>
    <property type="match status" value="1"/>
</dbReference>
<gene>
    <name evidence="2" type="ORF">ABID24_002828</name>
</gene>
<dbReference type="SMART" id="SM00471">
    <property type="entry name" value="HDc"/>
    <property type="match status" value="1"/>
</dbReference>
<dbReference type="EMBL" id="JBEPMJ010000024">
    <property type="protein sequence ID" value="MET3751569.1"/>
    <property type="molecule type" value="Genomic_DNA"/>
</dbReference>
<protein>
    <submittedName>
        <fullName evidence="2">HD superfamily phosphodiesterase</fullName>
    </submittedName>
</protein>
<name>A0ABV2M527_9FIRM</name>
<reference evidence="2 3" key="1">
    <citation type="submission" date="2024-06" db="EMBL/GenBank/DDBJ databases">
        <title>Genomic Encyclopedia of Type Strains, Phase IV (KMG-IV): sequencing the most valuable type-strain genomes for metagenomic binning, comparative biology and taxonomic classification.</title>
        <authorList>
            <person name="Goeker M."/>
        </authorList>
    </citation>
    <scope>NUCLEOTIDE SEQUENCE [LARGE SCALE GENOMIC DNA]</scope>
    <source>
        <strain evidence="2 3">DSM 29492</strain>
    </source>
</reference>
<keyword evidence="3" id="KW-1185">Reference proteome</keyword>
<dbReference type="Proteomes" id="UP001549106">
    <property type="component" value="Unassembled WGS sequence"/>
</dbReference>
<dbReference type="InterPro" id="IPR006674">
    <property type="entry name" value="HD_domain"/>
</dbReference>
<evidence type="ECO:0000259" key="1">
    <source>
        <dbReference type="PROSITE" id="PS51831"/>
    </source>
</evidence>
<dbReference type="RefSeq" id="WP_055220664.1">
    <property type="nucleotide sequence ID" value="NZ_BAABXP010000002.1"/>
</dbReference>
<dbReference type="Pfam" id="PF01966">
    <property type="entry name" value="HD"/>
    <property type="match status" value="1"/>
</dbReference>
<dbReference type="SUPFAM" id="SSF109604">
    <property type="entry name" value="HD-domain/PDEase-like"/>
    <property type="match status" value="1"/>
</dbReference>
<sequence length="160" mass="18660">MKRNNKICSHPVWKKYMLELEELEKSRIFCKHGIEHLLDVARIAYIKNLENSYNIEKELIYAAALLHDLGRSLQYTQGIPHEKAVIPLAKEILEDCKFAPEEQEEILAAIACHRAKENQENRGLSELLYWADKQSRMCGFCKASAECNWSEEKKNHLLFL</sequence>
<organism evidence="2 3">
    <name type="scientific">Blautia caecimuris</name>
    <dbReference type="NCBI Taxonomy" id="1796615"/>
    <lineage>
        <taxon>Bacteria</taxon>
        <taxon>Bacillati</taxon>
        <taxon>Bacillota</taxon>
        <taxon>Clostridia</taxon>
        <taxon>Lachnospirales</taxon>
        <taxon>Lachnospiraceae</taxon>
        <taxon>Blautia</taxon>
    </lineage>
</organism>
<evidence type="ECO:0000313" key="2">
    <source>
        <dbReference type="EMBL" id="MET3751569.1"/>
    </source>
</evidence>
<dbReference type="CDD" id="cd00077">
    <property type="entry name" value="HDc"/>
    <property type="match status" value="1"/>
</dbReference>
<feature type="domain" description="HD" evidence="1">
    <location>
        <begin position="33"/>
        <end position="137"/>
    </location>
</feature>
<comment type="caution">
    <text evidence="2">The sequence shown here is derived from an EMBL/GenBank/DDBJ whole genome shotgun (WGS) entry which is preliminary data.</text>
</comment>
<dbReference type="Gene3D" id="1.10.3210.10">
    <property type="entry name" value="Hypothetical protein af1432"/>
    <property type="match status" value="1"/>
</dbReference>
<dbReference type="InterPro" id="IPR003607">
    <property type="entry name" value="HD/PDEase_dom"/>
</dbReference>
<proteinExistence type="predicted"/>
<evidence type="ECO:0000313" key="3">
    <source>
        <dbReference type="Proteomes" id="UP001549106"/>
    </source>
</evidence>
<accession>A0ABV2M527</accession>